<reference evidence="2 3" key="1">
    <citation type="submission" date="2020-02" db="EMBL/GenBank/DDBJ databases">
        <title>complete genome sequence of Rhodobacteraceae bacterium.</title>
        <authorList>
            <person name="Park J."/>
            <person name="Kim Y.-S."/>
            <person name="Kim K.-H."/>
        </authorList>
    </citation>
    <scope>NUCLEOTIDE SEQUENCE [LARGE SCALE GENOMIC DNA]</scope>
    <source>
        <strain evidence="2 3">RR4-56</strain>
    </source>
</reference>
<evidence type="ECO:0000259" key="1">
    <source>
        <dbReference type="Pfam" id="PF19266"/>
    </source>
</evidence>
<dbReference type="RefSeq" id="WP_165098723.1">
    <property type="nucleotide sequence ID" value="NZ_CP049056.1"/>
</dbReference>
<name>A0A7L5C1K9_9RHOB</name>
<protein>
    <recommendedName>
        <fullName evidence="1">Contractile injection system tube protein N-terminal domain-containing protein</fullName>
    </recommendedName>
</protein>
<keyword evidence="3" id="KW-1185">Reference proteome</keyword>
<feature type="domain" description="Contractile injection system tube protein N-terminal" evidence="1">
    <location>
        <begin position="5"/>
        <end position="166"/>
    </location>
</feature>
<dbReference type="Proteomes" id="UP000503336">
    <property type="component" value="Chromosome"/>
</dbReference>
<accession>A0A7L5C1K9</accession>
<organism evidence="2 3">
    <name type="scientific">Pikeienuella piscinae</name>
    <dbReference type="NCBI Taxonomy" id="2748098"/>
    <lineage>
        <taxon>Bacteria</taxon>
        <taxon>Pseudomonadati</taxon>
        <taxon>Pseudomonadota</taxon>
        <taxon>Alphaproteobacteria</taxon>
        <taxon>Rhodobacterales</taxon>
        <taxon>Paracoccaceae</taxon>
        <taxon>Pikeienuella</taxon>
    </lineage>
</organism>
<dbReference type="Pfam" id="PF19266">
    <property type="entry name" value="CIS_tube"/>
    <property type="match status" value="1"/>
</dbReference>
<evidence type="ECO:0000313" key="3">
    <source>
        <dbReference type="Proteomes" id="UP000503336"/>
    </source>
</evidence>
<gene>
    <name evidence="2" type="ORF">G5B40_11570</name>
</gene>
<dbReference type="InterPro" id="IPR045361">
    <property type="entry name" value="CIS_tube_prot_N"/>
</dbReference>
<proteinExistence type="predicted"/>
<sequence length="237" mass="25707">MDGALVKLTIIPFETSKTFADGPPSGPPFIAQFNPSDYSDAVELELNSDETPQGADGNEAKFKSIKPRSFTFKLFLDGSGATSATPLPSPAPSSPLSVLGQIELFRATVGFYGNVHRQRFLQLVWGRLFVTCALESFSINYKLFDAAGLPIRAELDATFKEHKDAEVSALEKNLASPDIAHAHLALDGERLPNIVNAVYRDPTRYVAVAAVNRLNNLRRLPAGAELRLPPVRSADAV</sequence>
<dbReference type="EMBL" id="CP049056">
    <property type="protein sequence ID" value="QIE56034.1"/>
    <property type="molecule type" value="Genomic_DNA"/>
</dbReference>
<dbReference type="AlphaFoldDB" id="A0A7L5C1K9"/>
<evidence type="ECO:0000313" key="2">
    <source>
        <dbReference type="EMBL" id="QIE56034.1"/>
    </source>
</evidence>
<dbReference type="KEGG" id="hdh:G5B40_11570"/>